<accession>A0AAX0QUT6</accession>
<dbReference type="EMBL" id="MWUR01000010">
    <property type="protein sequence ID" value="PCF50088.1"/>
    <property type="molecule type" value="Genomic_DNA"/>
</dbReference>
<gene>
    <name evidence="1" type="ORF">B5C07_07730</name>
    <name evidence="2" type="ORF">CDL68_01695</name>
</gene>
<sequence>MKRLLLEHADKIIEFEEIIREKYKVEDIELKVKSYTSYFGEELRVECEQGDYLFMFYDEDGELEVKYHYAPMKNDKEFSITVDETATYRESWDLEIIKLENGDFTYKNWRDYVSTHSFTDIDSLVEHVIEHDTLSKQVTYSNNEVEFDYTILED</sequence>
<dbReference type="AlphaFoldDB" id="A0AAX0QUT6"/>
<dbReference type="RefSeq" id="WP_096597374.1">
    <property type="nucleotide sequence ID" value="NZ_LR134263.1"/>
</dbReference>
<keyword evidence="4" id="KW-1185">Reference proteome</keyword>
<comment type="caution">
    <text evidence="1">The sequence shown here is derived from an EMBL/GenBank/DDBJ whole genome shotgun (WGS) entry which is preliminary data.</text>
</comment>
<protein>
    <recommendedName>
        <fullName evidence="5">Phage protein</fullName>
    </recommendedName>
</protein>
<dbReference type="Proteomes" id="UP000217473">
    <property type="component" value="Unassembled WGS sequence"/>
</dbReference>
<organism evidence="1 3">
    <name type="scientific">Staphylococcus delphini</name>
    <dbReference type="NCBI Taxonomy" id="53344"/>
    <lineage>
        <taxon>Bacteria</taxon>
        <taxon>Bacillati</taxon>
        <taxon>Bacillota</taxon>
        <taxon>Bacilli</taxon>
        <taxon>Bacillales</taxon>
        <taxon>Staphylococcaceae</taxon>
        <taxon>Staphylococcus</taxon>
        <taxon>Staphylococcus intermedius group</taxon>
    </lineage>
</organism>
<proteinExistence type="predicted"/>
<reference evidence="1 3" key="1">
    <citation type="journal article" date="2017" name="PLoS ONE">
        <title>Development of a real-time PCR for detection of Staphylococcus pseudintermedius using a novel automated comparison of whole-genome sequences.</title>
        <authorList>
            <person name="Verstappen K.M."/>
            <person name="Huijbregts L."/>
            <person name="Spaninks M."/>
            <person name="Wagenaar J.A."/>
            <person name="Fluit A.C."/>
            <person name="Duim B."/>
        </authorList>
    </citation>
    <scope>NUCLEOTIDE SEQUENCE [LARGE SCALE GENOMIC DNA]</scope>
    <source>
        <strain evidence="1 3">15S02591-1</strain>
    </source>
</reference>
<evidence type="ECO:0008006" key="5">
    <source>
        <dbReference type="Google" id="ProtNLM"/>
    </source>
</evidence>
<evidence type="ECO:0000313" key="1">
    <source>
        <dbReference type="EMBL" id="PCF50088.1"/>
    </source>
</evidence>
<reference evidence="2 4" key="2">
    <citation type="submission" date="2017-06" db="EMBL/GenBank/DDBJ databases">
        <title>Identification of a new gene, sdsY, involved in staphylococcal internalization in non-professional phagocytic cells (NPPCs).</title>
        <authorList>
            <person name="Maali Y."/>
            <person name="Martins-Simoes P."/>
            <person name="Trouillet-Assant S."/>
            <person name="Laurent F."/>
            <person name="Diot A."/>
            <person name="Verhoeven P."/>
            <person name="Bouvard D."/>
            <person name="Vandenesch F."/>
            <person name="Bes M."/>
        </authorList>
    </citation>
    <scope>NUCLEOTIDE SEQUENCE [LARGE SCALE GENOMIC DNA]</scope>
    <source>
        <strain evidence="2 4">Heidy</strain>
    </source>
</reference>
<evidence type="ECO:0000313" key="4">
    <source>
        <dbReference type="Proteomes" id="UP000266198"/>
    </source>
</evidence>
<evidence type="ECO:0000313" key="2">
    <source>
        <dbReference type="EMBL" id="RIZ56280.1"/>
    </source>
</evidence>
<evidence type="ECO:0000313" key="3">
    <source>
        <dbReference type="Proteomes" id="UP000217473"/>
    </source>
</evidence>
<dbReference type="EMBL" id="NIPK01000002">
    <property type="protein sequence ID" value="RIZ56280.1"/>
    <property type="molecule type" value="Genomic_DNA"/>
</dbReference>
<dbReference type="Proteomes" id="UP000266198">
    <property type="component" value="Unassembled WGS sequence"/>
</dbReference>
<name>A0AAX0QUT6_9STAP</name>